<protein>
    <submittedName>
        <fullName evidence="2">Uncharacterized protein</fullName>
    </submittedName>
</protein>
<sequence length="59" mass="7043">MQNRPLRVRAARRLGLRPLREKLWTLTLAPLLWLFFHAALAFLIILFLLMPVFWLIDLS</sequence>
<keyword evidence="1" id="KW-0812">Transmembrane</keyword>
<dbReference type="EMBL" id="WSSB01000014">
    <property type="protein sequence ID" value="MXR38051.1"/>
    <property type="molecule type" value="Genomic_DNA"/>
</dbReference>
<reference evidence="2 3" key="1">
    <citation type="submission" date="2019-12" db="EMBL/GenBank/DDBJ databases">
        <title>Neisseriaceae gen. nov. sp. Genome sequencing and assembly.</title>
        <authorList>
            <person name="Liu Z."/>
            <person name="Li A."/>
        </authorList>
    </citation>
    <scope>NUCLEOTIDE SEQUENCE [LARGE SCALE GENOMIC DNA]</scope>
    <source>
        <strain evidence="2 3">B2N2-7</strain>
    </source>
</reference>
<dbReference type="RefSeq" id="WP_160797931.1">
    <property type="nucleotide sequence ID" value="NZ_WSSB01000014.1"/>
</dbReference>
<accession>A0A845BTX7</accession>
<organism evidence="2 3">
    <name type="scientific">Craterilacuibacter sinensis</name>
    <dbReference type="NCBI Taxonomy" id="2686017"/>
    <lineage>
        <taxon>Bacteria</taxon>
        <taxon>Pseudomonadati</taxon>
        <taxon>Pseudomonadota</taxon>
        <taxon>Betaproteobacteria</taxon>
        <taxon>Neisseriales</taxon>
        <taxon>Neisseriaceae</taxon>
        <taxon>Craterilacuibacter</taxon>
    </lineage>
</organism>
<dbReference type="Proteomes" id="UP000467214">
    <property type="component" value="Unassembled WGS sequence"/>
</dbReference>
<evidence type="ECO:0000313" key="2">
    <source>
        <dbReference type="EMBL" id="MXR38051.1"/>
    </source>
</evidence>
<evidence type="ECO:0000256" key="1">
    <source>
        <dbReference type="SAM" id="Phobius"/>
    </source>
</evidence>
<evidence type="ECO:0000313" key="3">
    <source>
        <dbReference type="Proteomes" id="UP000467214"/>
    </source>
</evidence>
<dbReference type="AlphaFoldDB" id="A0A845BTX7"/>
<keyword evidence="1" id="KW-0472">Membrane</keyword>
<gene>
    <name evidence="2" type="ORF">GQF02_13820</name>
</gene>
<comment type="caution">
    <text evidence="2">The sequence shown here is derived from an EMBL/GenBank/DDBJ whole genome shotgun (WGS) entry which is preliminary data.</text>
</comment>
<keyword evidence="1" id="KW-1133">Transmembrane helix</keyword>
<proteinExistence type="predicted"/>
<feature type="transmembrane region" description="Helical" evidence="1">
    <location>
        <begin position="23"/>
        <end position="56"/>
    </location>
</feature>
<name>A0A845BTX7_9NEIS</name>
<keyword evidence="3" id="KW-1185">Reference proteome</keyword>